<proteinExistence type="inferred from homology"/>
<evidence type="ECO:0000313" key="3">
    <source>
        <dbReference type="Proteomes" id="UP000199411"/>
    </source>
</evidence>
<dbReference type="GO" id="GO:0005507">
    <property type="term" value="F:copper ion binding"/>
    <property type="evidence" value="ECO:0007669"/>
    <property type="project" value="TreeGrafter"/>
</dbReference>
<gene>
    <name evidence="2" type="ORF">SAMN05660835_01259</name>
</gene>
<accession>A0A1G6NYZ7</accession>
<evidence type="ECO:0000313" key="2">
    <source>
        <dbReference type="EMBL" id="SDC72405.1"/>
    </source>
</evidence>
<name>A0A1G6NYZ7_9BACT</name>
<dbReference type="Pfam" id="PF03091">
    <property type="entry name" value="CutA1"/>
    <property type="match status" value="1"/>
</dbReference>
<dbReference type="OrthoDB" id="37622at2"/>
<comment type="similarity">
    <text evidence="1">Belongs to the CutA family.</text>
</comment>
<dbReference type="SUPFAM" id="SSF54913">
    <property type="entry name" value="GlnB-like"/>
    <property type="match status" value="1"/>
</dbReference>
<dbReference type="InterPro" id="IPR015867">
    <property type="entry name" value="N-reg_PII/ATP_PRibTrfase_C"/>
</dbReference>
<protein>
    <submittedName>
        <fullName evidence="2">Divalent cation tolerance protein</fullName>
    </submittedName>
</protein>
<dbReference type="InterPro" id="IPR011322">
    <property type="entry name" value="N-reg_PII-like_a/b"/>
</dbReference>
<dbReference type="GO" id="GO:0010038">
    <property type="term" value="P:response to metal ion"/>
    <property type="evidence" value="ECO:0007669"/>
    <property type="project" value="InterPro"/>
</dbReference>
<dbReference type="PANTHER" id="PTHR23419:SF8">
    <property type="entry name" value="FI09726P"/>
    <property type="match status" value="1"/>
</dbReference>
<sequence>MSDFVIILTTSDKKETLERIANYLVEQRLAACCQIIGLIESFYIYEGKFEHTDEYLCIIKTHSSLYNKVESAIKLLHNYKTPEIVEIDIQKLNLDYLKWMKEVLNI</sequence>
<dbReference type="Gene3D" id="3.30.70.120">
    <property type="match status" value="1"/>
</dbReference>
<reference evidence="3" key="1">
    <citation type="submission" date="2016-10" db="EMBL/GenBank/DDBJ databases">
        <authorList>
            <person name="Varghese N."/>
            <person name="Submissions S."/>
        </authorList>
    </citation>
    <scope>NUCLEOTIDE SEQUENCE [LARGE SCALE GENOMIC DNA]</scope>
    <source>
        <strain evidence="3">DSM 8415</strain>
    </source>
</reference>
<dbReference type="InterPro" id="IPR004323">
    <property type="entry name" value="Ion_tolerance_CutA"/>
</dbReference>
<dbReference type="EMBL" id="FMYU01000008">
    <property type="protein sequence ID" value="SDC72405.1"/>
    <property type="molecule type" value="Genomic_DNA"/>
</dbReference>
<dbReference type="PANTHER" id="PTHR23419">
    <property type="entry name" value="DIVALENT CATION TOLERANCE CUTA-RELATED"/>
    <property type="match status" value="1"/>
</dbReference>
<dbReference type="RefSeq" id="WP_092128985.1">
    <property type="nucleotide sequence ID" value="NZ_FMYU01000008.1"/>
</dbReference>
<dbReference type="Proteomes" id="UP000199411">
    <property type="component" value="Unassembled WGS sequence"/>
</dbReference>
<organism evidence="2 3">
    <name type="scientific">Desulfurella multipotens</name>
    <dbReference type="NCBI Taxonomy" id="79269"/>
    <lineage>
        <taxon>Bacteria</taxon>
        <taxon>Pseudomonadati</taxon>
        <taxon>Campylobacterota</taxon>
        <taxon>Desulfurellia</taxon>
        <taxon>Desulfurellales</taxon>
        <taxon>Desulfurellaceae</taxon>
        <taxon>Desulfurella</taxon>
    </lineage>
</organism>
<keyword evidence="3" id="KW-1185">Reference proteome</keyword>
<dbReference type="AlphaFoldDB" id="A0A1G6NYZ7"/>
<evidence type="ECO:0000256" key="1">
    <source>
        <dbReference type="ARBA" id="ARBA00010169"/>
    </source>
</evidence>